<dbReference type="KEGG" id="ctak:4412677_00535"/>
<dbReference type="AlphaFoldDB" id="A0A239WRD2"/>
<name>A0A239WRD2_9FLAO</name>
<organism evidence="1 2">
    <name type="scientific">Chryseobacterium taklimakanense</name>
    <dbReference type="NCBI Taxonomy" id="536441"/>
    <lineage>
        <taxon>Bacteria</taxon>
        <taxon>Pseudomonadati</taxon>
        <taxon>Bacteroidota</taxon>
        <taxon>Flavobacteriia</taxon>
        <taxon>Flavobacteriales</taxon>
        <taxon>Weeksellaceae</taxon>
        <taxon>Chryseobacterium group</taxon>
        <taxon>Chryseobacterium</taxon>
    </lineage>
</organism>
<reference evidence="1 2" key="1">
    <citation type="submission" date="2017-06" db="EMBL/GenBank/DDBJ databases">
        <authorList>
            <consortium name="Pathogen Informatics"/>
        </authorList>
    </citation>
    <scope>NUCLEOTIDE SEQUENCE [LARGE SCALE GENOMIC DNA]</scope>
    <source>
        <strain evidence="1 2">NCTC13490</strain>
    </source>
</reference>
<sequence length="53" mass="5743">MQAASVGHANVANPQKLTFSLPFLTYSAHTPKVFAGLKNKGCSIKGMLYPFCR</sequence>
<gene>
    <name evidence="1" type="ORF">SAMEA4412677_00535</name>
</gene>
<accession>A0A239WRD2</accession>
<dbReference type="EMBL" id="LT906465">
    <property type="protein sequence ID" value="SNV36388.1"/>
    <property type="molecule type" value="Genomic_DNA"/>
</dbReference>
<evidence type="ECO:0000313" key="1">
    <source>
        <dbReference type="EMBL" id="SNV36388.1"/>
    </source>
</evidence>
<proteinExistence type="predicted"/>
<dbReference type="Proteomes" id="UP000215196">
    <property type="component" value="Chromosome 1"/>
</dbReference>
<keyword evidence="2" id="KW-1185">Reference proteome</keyword>
<evidence type="ECO:0000313" key="2">
    <source>
        <dbReference type="Proteomes" id="UP000215196"/>
    </source>
</evidence>
<protein>
    <submittedName>
        <fullName evidence="1">Uncharacterized protein</fullName>
    </submittedName>
</protein>